<sequence>MQVMFIPNGEVRYANLWILLAVLGASNALTDHLNASQPVKFCPESQLLCGENTCYDPVTQNCTNSGRAVECINACRDQCYSRDTHRCLNGTLCKRYERLCSVKYEVYASKVYDPPSNQCYNPKRQACINNTLCDPYQVCGQQCLQGKQLCINNKTICQSPNVYRYYNYGSRFTSIGSCNGTCYYVVDEECVNNTVQCINSNNCSGTCYNSSAQKCLNGTLCELNEELCTVKYNEWGPQYNSPSYQCYNLNDQICVNNTLCYKHSVCGQQCLGGDQLCIRNKTICNRPIGNSLYIGGSTLTTIESCNGNCYDSAVNECIDGTIQCINNNNCSGRCYDSSRLKCLNGTLCSLYQDLCNVNYTGWGMGYDSGLRCYNPNIEVCLNNKLCFQSSLCDGQCLGPDQLCINNNKTVCYSPNPEWYLTHMSNLTTVESCNGTCYDLSVGQCINNTVRCINNNTCSGICYDPLTEKCFNGTLCDLDADLCIVKYDDWGIEQRPHSICYHPKYSLCYNNRLCTRGFRSCGQQCLGTHQICADDNTICNVTLSYNHYEANQIQICNGVCYDTSLQQCIYGNVTISSTTTSSLPEATTITTPIPSDYRSIWWNLYMTISYIITALCVVLYGILRLCNSSPSPSSEKSILSDFDRIQLLKSDEF</sequence>
<accession>A0A813QMQ6</accession>
<evidence type="ECO:0000256" key="2">
    <source>
        <dbReference type="SAM" id="SignalP"/>
    </source>
</evidence>
<evidence type="ECO:0000256" key="1">
    <source>
        <dbReference type="SAM" id="Phobius"/>
    </source>
</evidence>
<keyword evidence="1" id="KW-0472">Membrane</keyword>
<dbReference type="EMBL" id="CAJNOR010000044">
    <property type="protein sequence ID" value="CAF0770373.1"/>
    <property type="molecule type" value="Genomic_DNA"/>
</dbReference>
<keyword evidence="2" id="KW-0732">Signal</keyword>
<organism evidence="3 4">
    <name type="scientific">Adineta ricciae</name>
    <name type="common">Rotifer</name>
    <dbReference type="NCBI Taxonomy" id="249248"/>
    <lineage>
        <taxon>Eukaryota</taxon>
        <taxon>Metazoa</taxon>
        <taxon>Spiralia</taxon>
        <taxon>Gnathifera</taxon>
        <taxon>Rotifera</taxon>
        <taxon>Eurotatoria</taxon>
        <taxon>Bdelloidea</taxon>
        <taxon>Adinetida</taxon>
        <taxon>Adinetidae</taxon>
        <taxon>Adineta</taxon>
    </lineage>
</organism>
<evidence type="ECO:0000313" key="3">
    <source>
        <dbReference type="EMBL" id="CAF0770373.1"/>
    </source>
</evidence>
<keyword evidence="4" id="KW-1185">Reference proteome</keyword>
<comment type="caution">
    <text evidence="3">The sequence shown here is derived from an EMBL/GenBank/DDBJ whole genome shotgun (WGS) entry which is preliminary data.</text>
</comment>
<dbReference type="AlphaFoldDB" id="A0A813QMQ6"/>
<dbReference type="Proteomes" id="UP000663828">
    <property type="component" value="Unassembled WGS sequence"/>
</dbReference>
<reference evidence="3" key="1">
    <citation type="submission" date="2021-02" db="EMBL/GenBank/DDBJ databases">
        <authorList>
            <person name="Nowell W R."/>
        </authorList>
    </citation>
    <scope>NUCLEOTIDE SEQUENCE</scope>
</reference>
<keyword evidence="1" id="KW-1133">Transmembrane helix</keyword>
<evidence type="ECO:0000313" key="4">
    <source>
        <dbReference type="Proteomes" id="UP000663828"/>
    </source>
</evidence>
<feature type="chain" id="PRO_5032396382" evidence="2">
    <location>
        <begin position="29"/>
        <end position="652"/>
    </location>
</feature>
<proteinExistence type="predicted"/>
<protein>
    <submittedName>
        <fullName evidence="3">Uncharacterized protein</fullName>
    </submittedName>
</protein>
<name>A0A813QMQ6_ADIRI</name>
<gene>
    <name evidence="3" type="ORF">XAT740_LOCUS1417</name>
</gene>
<feature type="signal peptide" evidence="2">
    <location>
        <begin position="1"/>
        <end position="28"/>
    </location>
</feature>
<keyword evidence="1" id="KW-0812">Transmembrane</keyword>
<feature type="transmembrane region" description="Helical" evidence="1">
    <location>
        <begin position="599"/>
        <end position="622"/>
    </location>
</feature>